<feature type="region of interest" description="Disordered" evidence="1">
    <location>
        <begin position="273"/>
        <end position="300"/>
    </location>
</feature>
<proteinExistence type="predicted"/>
<organism evidence="2 3">
    <name type="scientific">Elaeophora elaphi</name>
    <dbReference type="NCBI Taxonomy" id="1147741"/>
    <lineage>
        <taxon>Eukaryota</taxon>
        <taxon>Metazoa</taxon>
        <taxon>Ecdysozoa</taxon>
        <taxon>Nematoda</taxon>
        <taxon>Chromadorea</taxon>
        <taxon>Rhabditida</taxon>
        <taxon>Spirurina</taxon>
        <taxon>Spiruromorpha</taxon>
        <taxon>Filarioidea</taxon>
        <taxon>Onchocercidae</taxon>
        <taxon>Elaeophora</taxon>
    </lineage>
</organism>
<evidence type="ECO:0000313" key="3">
    <source>
        <dbReference type="WBParaSite" id="EEL_0000238301-mRNA-1"/>
    </source>
</evidence>
<keyword evidence="2" id="KW-1185">Reference proteome</keyword>
<dbReference type="WBParaSite" id="EEL_0000238301-mRNA-1">
    <property type="protein sequence ID" value="EEL_0000238301-mRNA-1"/>
    <property type="gene ID" value="EEL_0000238301"/>
</dbReference>
<name>A0A0R3RLM4_9BILA</name>
<sequence length="527" mass="60843">MSHQQNLREPSSSSVLSAAYFDDHRHYRPLRTYTPAPYRSPFHTSTVSLPDIKEATTEENDSSCSNSVEHNDQNITAFHDHNIRMSPEQNLELETSYSPVVVEHQATKENAGIARQYCCGQSEVSGSTDTFKSSTLKTMYPSESIGLIKNSNQISRYIEKPQKPPASVIAVQIIDPKSQRRIICTNQNEAYHSGKSKMVHVVKSDFDYSSDFNVSSQLSNALESPRSYSSDSNKQPKSILKQRSVSLLSPTSCNITDNSLECHFEKMHFSDSSHKEEKQCYHNESYDSSDQVNQPNPDSVSRENKLYQVMQENLRQQKLLRPQTPRHLPQASFNGPFFTLEEVHVNQQRVPLKASQVPVDDFYSTRKQQQNFNDDSSHKLKYDNRSKSASLMDINVTEPEKNKEIGESVIHCPSPPMKQKHERARSVPPSLKTRNITDPDQINEYQRQKELELEAMRRKEEKAILWEEKQIRALEIQERLYYQQMQGRRNRSSPELDESVTQSHEELRQIDMTAQKRQNELYFEVSF</sequence>
<reference evidence="3" key="1">
    <citation type="submission" date="2017-02" db="UniProtKB">
        <authorList>
            <consortium name="WormBaseParasite"/>
        </authorList>
    </citation>
    <scope>IDENTIFICATION</scope>
</reference>
<evidence type="ECO:0000313" key="2">
    <source>
        <dbReference type="Proteomes" id="UP000050640"/>
    </source>
</evidence>
<feature type="region of interest" description="Disordered" evidence="1">
    <location>
        <begin position="223"/>
        <end position="243"/>
    </location>
</feature>
<feature type="compositionally biased region" description="Polar residues" evidence="1">
    <location>
        <begin position="286"/>
        <end position="299"/>
    </location>
</feature>
<evidence type="ECO:0000256" key="1">
    <source>
        <dbReference type="SAM" id="MobiDB-lite"/>
    </source>
</evidence>
<dbReference type="AlphaFoldDB" id="A0A0R3RLM4"/>
<accession>A0A0R3RLM4</accession>
<protein>
    <submittedName>
        <fullName evidence="3">CCDC66 domain-containing protein</fullName>
    </submittedName>
</protein>
<dbReference type="Proteomes" id="UP000050640">
    <property type="component" value="Unplaced"/>
</dbReference>
<feature type="compositionally biased region" description="Basic and acidic residues" evidence="1">
    <location>
        <begin position="273"/>
        <end position="285"/>
    </location>
</feature>
<feature type="region of interest" description="Disordered" evidence="1">
    <location>
        <begin position="412"/>
        <end position="437"/>
    </location>
</feature>